<dbReference type="InterPro" id="IPR036412">
    <property type="entry name" value="HAD-like_sf"/>
</dbReference>
<feature type="active site" description="Nucleophile" evidence="5">
    <location>
        <position position="3"/>
    </location>
</feature>
<evidence type="ECO:0000256" key="6">
    <source>
        <dbReference type="NCBIfam" id="TIGR01487"/>
    </source>
</evidence>
<proteinExistence type="inferred from homology"/>
<dbReference type="SFLD" id="SFLDG01144">
    <property type="entry name" value="C2.B.4:_PGP_Like"/>
    <property type="match status" value="1"/>
</dbReference>
<dbReference type="InterPro" id="IPR006382">
    <property type="entry name" value="PGPase"/>
</dbReference>
<dbReference type="NCBIfam" id="TIGR01482">
    <property type="entry name" value="SPP-subfamily"/>
    <property type="match status" value="1"/>
</dbReference>
<dbReference type="SFLD" id="SFLDG01140">
    <property type="entry name" value="C2.B:_Phosphomannomutase_and_P"/>
    <property type="match status" value="1"/>
</dbReference>
<organism evidence="7 8">
    <name type="scientific">Methanocella paludicola (strain DSM 17711 / JCM 13418 / NBRC 101707 / SANAE)</name>
    <dbReference type="NCBI Taxonomy" id="304371"/>
    <lineage>
        <taxon>Archaea</taxon>
        <taxon>Methanobacteriati</taxon>
        <taxon>Methanobacteriota</taxon>
        <taxon>Stenosarchaea group</taxon>
        <taxon>Methanomicrobia</taxon>
        <taxon>Methanocellales</taxon>
        <taxon>Methanocellaceae</taxon>
        <taxon>Methanocella</taxon>
    </lineage>
</organism>
<dbReference type="GO" id="GO:0008967">
    <property type="term" value="F:phosphoglycolate phosphatase activity"/>
    <property type="evidence" value="ECO:0007669"/>
    <property type="project" value="UniProtKB-UniRule"/>
</dbReference>
<keyword evidence="4 5" id="KW-0119">Carbohydrate metabolism</keyword>
<comment type="cofactor">
    <cofactor evidence="5">
        <name>Mg(2+)</name>
        <dbReference type="ChEBI" id="CHEBI:18420"/>
    </cofactor>
</comment>
<dbReference type="Proteomes" id="UP000001882">
    <property type="component" value="Chromosome"/>
</dbReference>
<dbReference type="SUPFAM" id="SSF56784">
    <property type="entry name" value="HAD-like"/>
    <property type="match status" value="1"/>
</dbReference>
<gene>
    <name evidence="7" type="ordered locus">MCP_2975</name>
</gene>
<evidence type="ECO:0000256" key="1">
    <source>
        <dbReference type="ARBA" id="ARBA00022723"/>
    </source>
</evidence>
<dbReference type="GO" id="GO:0005829">
    <property type="term" value="C:cytosol"/>
    <property type="evidence" value="ECO:0007669"/>
    <property type="project" value="TreeGrafter"/>
</dbReference>
<evidence type="ECO:0000313" key="7">
    <source>
        <dbReference type="EMBL" id="BAI63047.1"/>
    </source>
</evidence>
<evidence type="ECO:0000256" key="4">
    <source>
        <dbReference type="ARBA" id="ARBA00023277"/>
    </source>
</evidence>
<dbReference type="Gene3D" id="3.90.1070.10">
    <property type="match status" value="1"/>
</dbReference>
<dbReference type="HAMAP" id="MF_01419">
    <property type="entry name" value="GPH_hydrolase_arch"/>
    <property type="match status" value="1"/>
</dbReference>
<dbReference type="PANTHER" id="PTHR10000:SF8">
    <property type="entry name" value="HAD SUPERFAMILY HYDROLASE-LIKE, TYPE 3"/>
    <property type="match status" value="1"/>
</dbReference>
<dbReference type="EC" id="3.1.3.18" evidence="5 6"/>
<comment type="function">
    <text evidence="5">Catalyzes the dephosphorylation of 2-phosphoglycolate.</text>
</comment>
<dbReference type="NCBIfam" id="NF002245">
    <property type="entry name" value="PRK01158.1"/>
    <property type="match status" value="1"/>
</dbReference>
<evidence type="ECO:0000256" key="5">
    <source>
        <dbReference type="HAMAP-Rule" id="MF_01419"/>
    </source>
</evidence>
<dbReference type="SFLD" id="SFLDS00003">
    <property type="entry name" value="Haloacid_Dehalogenase"/>
    <property type="match status" value="1"/>
</dbReference>
<evidence type="ECO:0000256" key="3">
    <source>
        <dbReference type="ARBA" id="ARBA00022842"/>
    </source>
</evidence>
<dbReference type="PANTHER" id="PTHR10000">
    <property type="entry name" value="PHOSPHOSERINE PHOSPHATASE"/>
    <property type="match status" value="1"/>
</dbReference>
<comment type="similarity">
    <text evidence="5">Belongs to the archaeal SPP-like hydrolase family.</text>
</comment>
<dbReference type="CDD" id="cd07514">
    <property type="entry name" value="HAD_Pase"/>
    <property type="match status" value="1"/>
</dbReference>
<accession>D1Z2X5</accession>
<dbReference type="NCBIfam" id="TIGR01487">
    <property type="entry name" value="Pglycolate_arch"/>
    <property type="match status" value="1"/>
</dbReference>
<keyword evidence="1 5" id="KW-0479">Metal-binding</keyword>
<dbReference type="KEGG" id="mpd:MCP_2975"/>
<reference evidence="7 8" key="2">
    <citation type="journal article" date="2008" name="Int. J. Syst. Evol. Microbiol.">
        <title>Methanocella paludicola gen. nov., sp. nov., a methane-producing archaeon, the first isolate of the lineage 'Rice Cluster I', and proposal of the new archaeal order Methanocellales ord. nov.</title>
        <authorList>
            <person name="Sakai S."/>
            <person name="Imachi H."/>
            <person name="Hanada S."/>
            <person name="Ohashi A."/>
            <person name="Harada H."/>
            <person name="Kamagata Y."/>
        </authorList>
    </citation>
    <scope>NUCLEOTIDE SEQUENCE [LARGE SCALE GENOMIC DNA]</scope>
    <source>
        <strain evidence="8">DSM 17711 / JCM 13418 / NBRC 101707 / SANAE</strain>
    </source>
</reference>
<keyword evidence="2 5" id="KW-0378">Hydrolase</keyword>
<feature type="binding site" evidence="5">
    <location>
        <position position="145"/>
    </location>
    <ligand>
        <name>substrate</name>
    </ligand>
</feature>
<feature type="binding site" evidence="5">
    <location>
        <position position="172"/>
    </location>
    <ligand>
        <name>Mg(2+)</name>
        <dbReference type="ChEBI" id="CHEBI:18420"/>
    </ligand>
</feature>
<reference evidence="7 8" key="1">
    <citation type="journal article" date="2007" name="Appl. Environ. Microbiol.">
        <title>Isolation of key methanogens for global methane emission from rice paddy fields: a novel isolate affiliated with the clone cluster rice cluster I.</title>
        <authorList>
            <person name="Sakai S."/>
            <person name="Imachi H."/>
            <person name="Sekiguchi Y."/>
            <person name="Ohashi A."/>
            <person name="Harada H."/>
            <person name="Kamagata Y."/>
        </authorList>
    </citation>
    <scope>NUCLEOTIDE SEQUENCE [LARGE SCALE GENOMIC DNA]</scope>
    <source>
        <strain evidence="8">DSM 17711 / JCM 13418 / NBRC 101707 / SANAE</strain>
    </source>
</reference>
<evidence type="ECO:0000313" key="8">
    <source>
        <dbReference type="Proteomes" id="UP000001882"/>
    </source>
</evidence>
<keyword evidence="3 5" id="KW-0460">Magnesium</keyword>
<reference evidence="8" key="3">
    <citation type="journal article" date="2011" name="PLoS ONE">
        <title>Genome sequence of a mesophilic hydrogenotrophic methanogen Methanocella paludicola, the first cultivated representative of the order Methanocellales.</title>
        <authorList>
            <person name="Sakai S."/>
            <person name="Takaki Y."/>
            <person name="Shimamura S."/>
            <person name="Sekine M."/>
            <person name="Tajima T."/>
            <person name="Kosugi H."/>
            <person name="Ichikawa N."/>
            <person name="Tasumi E."/>
            <person name="Hiraki A.T."/>
            <person name="Shimizu A."/>
            <person name="Kato Y."/>
            <person name="Nishiko R."/>
            <person name="Mori K."/>
            <person name="Fujita N."/>
            <person name="Imachi H."/>
            <person name="Takai K."/>
        </authorList>
    </citation>
    <scope>NUCLEOTIDE SEQUENCE [LARGE SCALE GENOMIC DNA]</scope>
    <source>
        <strain evidence="8">DSM 17711 / JCM 13418 / NBRC 101707 / SANAE</strain>
    </source>
</reference>
<dbReference type="InParanoid" id="D1Z2X5"/>
<dbReference type="InterPro" id="IPR023214">
    <property type="entry name" value="HAD_sf"/>
</dbReference>
<dbReference type="EMBL" id="AP011532">
    <property type="protein sequence ID" value="BAI63047.1"/>
    <property type="molecule type" value="Genomic_DNA"/>
</dbReference>
<evidence type="ECO:0000256" key="2">
    <source>
        <dbReference type="ARBA" id="ARBA00022801"/>
    </source>
</evidence>
<comment type="catalytic activity">
    <reaction evidence="5">
        <text>2-phosphoglycolate + H2O = glycolate + phosphate</text>
        <dbReference type="Rhea" id="RHEA:14369"/>
        <dbReference type="ChEBI" id="CHEBI:15377"/>
        <dbReference type="ChEBI" id="CHEBI:29805"/>
        <dbReference type="ChEBI" id="CHEBI:43474"/>
        <dbReference type="ChEBI" id="CHEBI:58033"/>
        <dbReference type="EC" id="3.1.3.18"/>
    </reaction>
</comment>
<sequence>MADIDGTLTDMRRQVSTDAIAAIRSLPVPVVLASGNVICFMRAASKLIGASEAMIAETGGVIQVGYDAKPSVLADIEECRRAAALLLKEFPGLEQLDARYRMSELAFRRNVDLEKARALLAKYYPDLEIIDTKFALHLKHRSVNKGTGLVEVARLMGLRPEEFAAVGDSANDIHMFNAAGMGLAVGNATPEIKEAADYVAERPYGEGAAEALYWLARRL</sequence>
<dbReference type="Gene3D" id="3.40.50.1000">
    <property type="entry name" value="HAD superfamily/HAD-like"/>
    <property type="match status" value="1"/>
</dbReference>
<dbReference type="STRING" id="304371.MCP_2975"/>
<feature type="binding site" evidence="5">
    <location>
        <position position="3"/>
    </location>
    <ligand>
        <name>Mg(2+)</name>
        <dbReference type="ChEBI" id="CHEBI:18420"/>
    </ligand>
</feature>
<feature type="binding site" evidence="5">
    <location>
        <position position="168"/>
    </location>
    <ligand>
        <name>Mg(2+)</name>
        <dbReference type="ChEBI" id="CHEBI:18420"/>
    </ligand>
</feature>
<name>D1Z2X5_METPS</name>
<feature type="binding site" evidence="5">
    <location>
        <position position="5"/>
    </location>
    <ligand>
        <name>Mg(2+)</name>
        <dbReference type="ChEBI" id="CHEBI:18420"/>
    </ligand>
</feature>
<dbReference type="SFLD" id="SFLDF00446">
    <property type="entry name" value="phosphoglycolate_phosphatase_3"/>
    <property type="match status" value="1"/>
</dbReference>
<dbReference type="GO" id="GO:0000287">
    <property type="term" value="F:magnesium ion binding"/>
    <property type="evidence" value="ECO:0007669"/>
    <property type="project" value="InterPro"/>
</dbReference>
<dbReference type="AlphaFoldDB" id="D1Z2X5"/>
<dbReference type="Pfam" id="PF08282">
    <property type="entry name" value="Hydrolase_3"/>
    <property type="match status" value="2"/>
</dbReference>
<protein>
    <recommendedName>
        <fullName evidence="5 6">Phosphoglycolate phosphatase</fullName>
        <shortName evidence="5">PGP</shortName>
        <shortName evidence="5">PGPase</shortName>
        <ecNumber evidence="5 6">3.1.3.18</ecNumber>
    </recommendedName>
</protein>
<dbReference type="eggNOG" id="arCOG01213">
    <property type="taxonomic scope" value="Archaea"/>
</dbReference>
<keyword evidence="8" id="KW-1185">Reference proteome</keyword>